<dbReference type="InterPro" id="IPR036291">
    <property type="entry name" value="NAD(P)-bd_dom_sf"/>
</dbReference>
<dbReference type="PRINTS" id="PR00080">
    <property type="entry name" value="SDRFAMILY"/>
</dbReference>
<organism evidence="3 4">
    <name type="scientific">Agrilactobacillus yilanensis</name>
    <dbReference type="NCBI Taxonomy" id="2485997"/>
    <lineage>
        <taxon>Bacteria</taxon>
        <taxon>Bacillati</taxon>
        <taxon>Bacillota</taxon>
        <taxon>Bacilli</taxon>
        <taxon>Lactobacillales</taxon>
        <taxon>Lactobacillaceae</taxon>
        <taxon>Agrilactobacillus</taxon>
    </lineage>
</organism>
<sequence length="244" mass="25527">MNLMDQVVLITGSSRGIGLAIAQAFAAKGAQVILNSRHEIAPEVLAEFSGSHCPVQTAIGDISDSAAAAALVQSIKKNYGHLDCLVNNAGITDDKLLLRMTHEDFMKVINTNLVGAFNMLQPTLKVMYKQKSGNIINLASVVGLTGNIGQANYAAAKAGILGLTKTAALEGALRGIRCNAIAPGMVNTAMTAELSDKVQAELTARIPLKRAAEPAEIAHAAIFLAENDYVTGQTLAVDGGMVMR</sequence>
<dbReference type="InterPro" id="IPR057326">
    <property type="entry name" value="KR_dom"/>
</dbReference>
<gene>
    <name evidence="3" type="ORF">ACFQ5M_07420</name>
</gene>
<keyword evidence="4" id="KW-1185">Reference proteome</keyword>
<dbReference type="RefSeq" id="WP_125714336.1">
    <property type="nucleotide sequence ID" value="NZ_JBHTOP010000022.1"/>
</dbReference>
<feature type="domain" description="Ketoreductase" evidence="2">
    <location>
        <begin position="6"/>
        <end position="176"/>
    </location>
</feature>
<dbReference type="Proteomes" id="UP001597267">
    <property type="component" value="Unassembled WGS sequence"/>
</dbReference>
<dbReference type="SMART" id="SM00822">
    <property type="entry name" value="PKS_KR"/>
    <property type="match status" value="1"/>
</dbReference>
<dbReference type="PANTHER" id="PTHR42879:SF2">
    <property type="entry name" value="3-OXOACYL-[ACYL-CARRIER-PROTEIN] REDUCTASE FABG"/>
    <property type="match status" value="1"/>
</dbReference>
<comment type="caution">
    <text evidence="3">The sequence shown here is derived from an EMBL/GenBank/DDBJ whole genome shotgun (WGS) entry which is preliminary data.</text>
</comment>
<comment type="similarity">
    <text evidence="1">Belongs to the short-chain dehydrogenases/reductases (SDR) family.</text>
</comment>
<evidence type="ECO:0000256" key="1">
    <source>
        <dbReference type="ARBA" id="ARBA00006484"/>
    </source>
</evidence>
<name>A0ABW4J8L9_9LACO</name>
<reference evidence="4" key="1">
    <citation type="journal article" date="2019" name="Int. J. Syst. Evol. Microbiol.">
        <title>The Global Catalogue of Microorganisms (GCM) 10K type strain sequencing project: providing services to taxonomists for standard genome sequencing and annotation.</title>
        <authorList>
            <consortium name="The Broad Institute Genomics Platform"/>
            <consortium name="The Broad Institute Genome Sequencing Center for Infectious Disease"/>
            <person name="Wu L."/>
            <person name="Ma J."/>
        </authorList>
    </citation>
    <scope>NUCLEOTIDE SEQUENCE [LARGE SCALE GENOMIC DNA]</scope>
    <source>
        <strain evidence="4">CCM 8896</strain>
    </source>
</reference>
<proteinExistence type="inferred from homology"/>
<dbReference type="GO" id="GO:0016491">
    <property type="term" value="F:oxidoreductase activity"/>
    <property type="evidence" value="ECO:0007669"/>
    <property type="project" value="UniProtKB-KW"/>
</dbReference>
<dbReference type="Gene3D" id="3.40.50.720">
    <property type="entry name" value="NAD(P)-binding Rossmann-like Domain"/>
    <property type="match status" value="1"/>
</dbReference>
<dbReference type="EC" id="1.1.1.-" evidence="3"/>
<evidence type="ECO:0000313" key="3">
    <source>
        <dbReference type="EMBL" id="MFD1671918.1"/>
    </source>
</evidence>
<dbReference type="EMBL" id="JBHTOP010000022">
    <property type="protein sequence ID" value="MFD1671918.1"/>
    <property type="molecule type" value="Genomic_DNA"/>
</dbReference>
<dbReference type="PROSITE" id="PS00061">
    <property type="entry name" value="ADH_SHORT"/>
    <property type="match status" value="1"/>
</dbReference>
<dbReference type="SUPFAM" id="SSF51735">
    <property type="entry name" value="NAD(P)-binding Rossmann-fold domains"/>
    <property type="match status" value="1"/>
</dbReference>
<keyword evidence="3" id="KW-0560">Oxidoreductase</keyword>
<evidence type="ECO:0000259" key="2">
    <source>
        <dbReference type="SMART" id="SM00822"/>
    </source>
</evidence>
<accession>A0ABW4J8L9</accession>
<dbReference type="PRINTS" id="PR00081">
    <property type="entry name" value="GDHRDH"/>
</dbReference>
<dbReference type="InterPro" id="IPR050259">
    <property type="entry name" value="SDR"/>
</dbReference>
<dbReference type="NCBIfam" id="NF009466">
    <property type="entry name" value="PRK12826.1-2"/>
    <property type="match status" value="1"/>
</dbReference>
<dbReference type="InterPro" id="IPR002347">
    <property type="entry name" value="SDR_fam"/>
</dbReference>
<dbReference type="PANTHER" id="PTHR42879">
    <property type="entry name" value="3-OXOACYL-(ACYL-CARRIER-PROTEIN) REDUCTASE"/>
    <property type="match status" value="1"/>
</dbReference>
<evidence type="ECO:0000313" key="4">
    <source>
        <dbReference type="Proteomes" id="UP001597267"/>
    </source>
</evidence>
<dbReference type="Pfam" id="PF13561">
    <property type="entry name" value="adh_short_C2"/>
    <property type="match status" value="1"/>
</dbReference>
<protein>
    <submittedName>
        <fullName evidence="3">3-oxoacyl-ACP reductase family protein</fullName>
        <ecNumber evidence="3">1.1.1.-</ecNumber>
    </submittedName>
</protein>
<dbReference type="InterPro" id="IPR020904">
    <property type="entry name" value="Sc_DH/Rdtase_CS"/>
</dbReference>